<protein>
    <submittedName>
        <fullName evidence="1">Protein YIPF1 homolog isoform X2</fullName>
    </submittedName>
</protein>
<proteinExistence type="predicted"/>
<reference evidence="1" key="1">
    <citation type="submission" date="2018-02" db="EMBL/GenBank/DDBJ databases">
        <title>Rhizophora mucronata_Transcriptome.</title>
        <authorList>
            <person name="Meera S.P."/>
            <person name="Sreeshan A."/>
            <person name="Augustine A."/>
        </authorList>
    </citation>
    <scope>NUCLEOTIDE SEQUENCE</scope>
    <source>
        <tissue evidence="1">Leaf</tissue>
    </source>
</reference>
<name>A0A2P2LAH6_RHIMU</name>
<sequence>MTCFEATLQQSEILQAILTLFCVVTQRKEKKIDWCRYFPFVHLLWNYDMTRVVINTAT</sequence>
<dbReference type="AlphaFoldDB" id="A0A2P2LAH6"/>
<evidence type="ECO:0000313" key="1">
    <source>
        <dbReference type="EMBL" id="MBX14920.1"/>
    </source>
</evidence>
<dbReference type="EMBL" id="GGEC01034436">
    <property type="protein sequence ID" value="MBX14920.1"/>
    <property type="molecule type" value="Transcribed_RNA"/>
</dbReference>
<organism evidence="1">
    <name type="scientific">Rhizophora mucronata</name>
    <name type="common">Asiatic mangrove</name>
    <dbReference type="NCBI Taxonomy" id="61149"/>
    <lineage>
        <taxon>Eukaryota</taxon>
        <taxon>Viridiplantae</taxon>
        <taxon>Streptophyta</taxon>
        <taxon>Embryophyta</taxon>
        <taxon>Tracheophyta</taxon>
        <taxon>Spermatophyta</taxon>
        <taxon>Magnoliopsida</taxon>
        <taxon>eudicotyledons</taxon>
        <taxon>Gunneridae</taxon>
        <taxon>Pentapetalae</taxon>
        <taxon>rosids</taxon>
        <taxon>fabids</taxon>
        <taxon>Malpighiales</taxon>
        <taxon>Rhizophoraceae</taxon>
        <taxon>Rhizophora</taxon>
    </lineage>
</organism>
<accession>A0A2P2LAH6</accession>